<dbReference type="RefSeq" id="WP_054255789.1">
    <property type="nucleotide sequence ID" value="NZ_CYIG01000009.1"/>
</dbReference>
<keyword evidence="2" id="KW-1185">Reference proteome</keyword>
<evidence type="ECO:0000313" key="2">
    <source>
        <dbReference type="Proteomes" id="UP000183656"/>
    </source>
</evidence>
<sequence>MDAVAESLYIVALRDAPSSLPADAKIAAEARYARELERALGGQEQVAATLDSVLSLEGADIITKADSALAERWQKASATARDRALAQIGEVEEAYFDVRLT</sequence>
<protein>
    <submittedName>
        <fullName evidence="1">Uncharacterized protein</fullName>
    </submittedName>
</protein>
<dbReference type="STRING" id="343013.SAMN04489707_1005118"/>
<dbReference type="Proteomes" id="UP000183656">
    <property type="component" value="Unassembled WGS sequence"/>
</dbReference>
<evidence type="ECO:0000313" key="1">
    <source>
        <dbReference type="EMBL" id="SFU47905.1"/>
    </source>
</evidence>
<organism evidence="1 2">
    <name type="scientific">Paenacidovorax caeni</name>
    <dbReference type="NCBI Taxonomy" id="343013"/>
    <lineage>
        <taxon>Bacteria</taxon>
        <taxon>Pseudomonadati</taxon>
        <taxon>Pseudomonadota</taxon>
        <taxon>Betaproteobacteria</taxon>
        <taxon>Burkholderiales</taxon>
        <taxon>Comamonadaceae</taxon>
        <taxon>Paenacidovorax</taxon>
    </lineage>
</organism>
<dbReference type="EMBL" id="FPBX01000005">
    <property type="protein sequence ID" value="SFU47905.1"/>
    <property type="molecule type" value="Genomic_DNA"/>
</dbReference>
<name>A0A1I7GHK6_9BURK</name>
<dbReference type="OrthoDB" id="8686404at2"/>
<gene>
    <name evidence="1" type="ORF">SAMN04489707_1005118</name>
</gene>
<accession>A0A1I7GHK6</accession>
<proteinExistence type="predicted"/>
<reference evidence="1 2" key="1">
    <citation type="submission" date="2016-10" db="EMBL/GenBank/DDBJ databases">
        <authorList>
            <person name="de Groot N.N."/>
        </authorList>
    </citation>
    <scope>NUCLEOTIDE SEQUENCE [LARGE SCALE GENOMIC DNA]</scope>
    <source>
        <strain evidence="1 2">R-24608</strain>
    </source>
</reference>
<dbReference type="AlphaFoldDB" id="A0A1I7GHK6"/>